<dbReference type="PANTHER" id="PTHR45918">
    <property type="entry name" value="ALPHA-1,3/1,6-MANNOSYLTRANSFERASE ALG2"/>
    <property type="match status" value="1"/>
</dbReference>
<dbReference type="FunFam" id="3.40.50.2000:FF:000085">
    <property type="entry name" value="alpha-1,3/1,6-mannosyltransferase ALG2"/>
    <property type="match status" value="1"/>
</dbReference>
<dbReference type="Gene3D" id="3.40.50.2000">
    <property type="entry name" value="Glycogen Phosphorylase B"/>
    <property type="match status" value="2"/>
</dbReference>
<dbReference type="CDD" id="cd03805">
    <property type="entry name" value="GT4_ALG2-like"/>
    <property type="match status" value="1"/>
</dbReference>
<dbReference type="GO" id="GO:0102704">
    <property type="term" value="F:GDP-Man:Man(2)GlcNAc(2)-PP-Dol alpha-1,6-mannosyltransferase activity"/>
    <property type="evidence" value="ECO:0007669"/>
    <property type="project" value="UniProtKB-UniRule"/>
</dbReference>
<dbReference type="InterPro" id="IPR027054">
    <property type="entry name" value="ALG2"/>
</dbReference>
<feature type="domain" description="Glycosyltransferase subfamily 4-like N-terminal" evidence="12">
    <location>
        <begin position="13"/>
        <end position="173"/>
    </location>
</feature>
<keyword evidence="14" id="KW-1185">Reference proteome</keyword>
<name>A0AAE0YTT0_9GAST</name>
<keyword evidence="6 10" id="KW-1133">Transmembrane helix</keyword>
<evidence type="ECO:0000256" key="2">
    <source>
        <dbReference type="ARBA" id="ARBA00022676"/>
    </source>
</evidence>
<evidence type="ECO:0000256" key="7">
    <source>
        <dbReference type="ARBA" id="ARBA00023136"/>
    </source>
</evidence>
<evidence type="ECO:0000313" key="14">
    <source>
        <dbReference type="Proteomes" id="UP001283361"/>
    </source>
</evidence>
<comment type="similarity">
    <text evidence="10">Belongs to the glycosyltransferase group 1 family.</text>
</comment>
<evidence type="ECO:0000256" key="9">
    <source>
        <dbReference type="ARBA" id="ARBA00045104"/>
    </source>
</evidence>
<dbReference type="GO" id="GO:0004378">
    <property type="term" value="F:GDP-Man:Man(1)GlcNAc(2)-PP-Dol alpha-1,3-mannosyltransferase activity"/>
    <property type="evidence" value="ECO:0007669"/>
    <property type="project" value="UniProtKB-UniRule"/>
</dbReference>
<feature type="domain" description="Glycosyl transferase family 1" evidence="11">
    <location>
        <begin position="210"/>
        <end position="375"/>
    </location>
</feature>
<evidence type="ECO:0000313" key="13">
    <source>
        <dbReference type="EMBL" id="KAK3756805.1"/>
    </source>
</evidence>
<proteinExistence type="inferred from homology"/>
<dbReference type="Pfam" id="PF13439">
    <property type="entry name" value="Glyco_transf_4"/>
    <property type="match status" value="1"/>
</dbReference>
<evidence type="ECO:0000256" key="6">
    <source>
        <dbReference type="ARBA" id="ARBA00022989"/>
    </source>
</evidence>
<comment type="catalytic activity">
    <reaction evidence="8 10">
        <text>a beta-D-Man-(1-&gt;4)-beta-D-GlcNAc-(1-&gt;4)-alpha-D-GlcNAc-diphospho-di-trans,poly-cis-dolichol + GDP-alpha-D-mannose = an alpha-D-Man-(1-&gt;3)-beta-D-Man-(1-&gt;4)-beta-D-GlcNAc-(1-&gt;4)-alpha-D-GlcNAc-diphospho-di-trans,poly-cis-dolichol + GDP + H(+)</text>
        <dbReference type="Rhea" id="RHEA:29515"/>
        <dbReference type="Rhea" id="RHEA-COMP:19511"/>
        <dbReference type="Rhea" id="RHEA-COMP:19513"/>
        <dbReference type="ChEBI" id="CHEBI:15378"/>
        <dbReference type="ChEBI" id="CHEBI:57527"/>
        <dbReference type="ChEBI" id="CHEBI:58189"/>
        <dbReference type="ChEBI" id="CHEBI:58472"/>
        <dbReference type="ChEBI" id="CHEBI:132510"/>
        <dbReference type="EC" id="2.4.1.132"/>
    </reaction>
    <physiologicalReaction direction="left-to-right" evidence="8 10">
        <dbReference type="Rhea" id="RHEA:29516"/>
    </physiologicalReaction>
</comment>
<keyword evidence="2 10" id="KW-0328">Glycosyltransferase</keyword>
<sequence>MVRVVFIHPDLGIGGAERAVVDAALALKSRGHQVEFVTSHHDPSHCFQETKDGRLKVTVAGDWLPRKLFNRFYALCAYIRMIYVAAYLVFFSSIRYDLIFCDQISACLPILKLRSAKVIFYCHFPDLLLTQRKTFWKQVYRAPIDFIEETTTGMADCILVNSRFTAAVFHKTFTRLQQVQPEVLYPIPDFSAFDLPVEPPDASLMPLRAKTVFLSINRYERKKNIPLAIKAFGKLMEQKPETDTCLIIAGGYDSRVIENVEHHKELVSLCEKLKLAEKVTFLQSFSDAQKRTLLKYSTCLIYTPDREHFGIVPIEAMYMKCPVIAIRSGGPLETIDDAVTGFLCSPDNEEEMASAMLKLVEDPSLSSKLGEAGKSRVTNMFSFVNFTNKLDSIIQHLTSSLDE</sequence>
<dbReference type="Pfam" id="PF00534">
    <property type="entry name" value="Glycos_transf_1"/>
    <property type="match status" value="1"/>
</dbReference>
<dbReference type="EMBL" id="JAWDGP010005470">
    <property type="protein sequence ID" value="KAK3756805.1"/>
    <property type="molecule type" value="Genomic_DNA"/>
</dbReference>
<keyword evidence="5" id="KW-0256">Endoplasmic reticulum</keyword>
<comment type="subcellular location">
    <subcellularLocation>
        <location evidence="10">Endoplasmic reticulum membrane</location>
        <topology evidence="10">Single-pass membrane protein</topology>
    </subcellularLocation>
</comment>
<dbReference type="SUPFAM" id="SSF53756">
    <property type="entry name" value="UDP-Glycosyltransferase/glycogen phosphorylase"/>
    <property type="match status" value="1"/>
</dbReference>
<comment type="pathway">
    <text evidence="1 10">Protein modification; protein glycosylation.</text>
</comment>
<keyword evidence="3 10" id="KW-0808">Transferase</keyword>
<dbReference type="AlphaFoldDB" id="A0AAE0YTT0"/>
<evidence type="ECO:0000259" key="11">
    <source>
        <dbReference type="Pfam" id="PF00534"/>
    </source>
</evidence>
<evidence type="ECO:0000256" key="3">
    <source>
        <dbReference type="ARBA" id="ARBA00022679"/>
    </source>
</evidence>
<evidence type="ECO:0000256" key="1">
    <source>
        <dbReference type="ARBA" id="ARBA00004922"/>
    </source>
</evidence>
<evidence type="ECO:0000259" key="12">
    <source>
        <dbReference type="Pfam" id="PF13439"/>
    </source>
</evidence>
<comment type="caution">
    <text evidence="13">The sequence shown here is derived from an EMBL/GenBank/DDBJ whole genome shotgun (WGS) entry which is preliminary data.</text>
</comment>
<dbReference type="EC" id="2.4.1.132" evidence="10"/>
<dbReference type="InterPro" id="IPR028098">
    <property type="entry name" value="Glyco_trans_4-like_N"/>
</dbReference>
<comment type="catalytic activity">
    <reaction evidence="9 10">
        <text>an alpha-D-Man-(1-&gt;3)-beta-D-Man-(1-&gt;4)-beta-D-GlcNAc-(1-&gt;4)-alpha-D-GlcNAc-diphospho-di-trans,poly-cis-dolichol + GDP-alpha-D-mannose = an alpha-D-Man-(1-&gt;3)-[alpha-D-Man-(1-&gt;6)]-beta-D-Man-(1-&gt;4)-beta-D-GlcNAc-(1-&gt;4)-alpha-D-GlcNAc-diphospho-di-trans,poly-cis-dolichol + GDP + H(+)</text>
        <dbReference type="Rhea" id="RHEA:29519"/>
        <dbReference type="Rhea" id="RHEA-COMP:19513"/>
        <dbReference type="Rhea" id="RHEA-COMP:19515"/>
        <dbReference type="ChEBI" id="CHEBI:15378"/>
        <dbReference type="ChEBI" id="CHEBI:57527"/>
        <dbReference type="ChEBI" id="CHEBI:58189"/>
        <dbReference type="ChEBI" id="CHEBI:132510"/>
        <dbReference type="ChEBI" id="CHEBI:132511"/>
        <dbReference type="EC" id="2.4.1.257"/>
    </reaction>
    <physiologicalReaction direction="left-to-right" evidence="9 10">
        <dbReference type="Rhea" id="RHEA:29520"/>
    </physiologicalReaction>
</comment>
<keyword evidence="7 10" id="KW-0472">Membrane</keyword>
<gene>
    <name evidence="13" type="ORF">RRG08_003923</name>
</gene>
<keyword evidence="4 10" id="KW-0812">Transmembrane</keyword>
<evidence type="ECO:0000256" key="4">
    <source>
        <dbReference type="ARBA" id="ARBA00022692"/>
    </source>
</evidence>
<dbReference type="InterPro" id="IPR001296">
    <property type="entry name" value="Glyco_trans_1"/>
</dbReference>
<organism evidence="13 14">
    <name type="scientific">Elysia crispata</name>
    <name type="common">lettuce slug</name>
    <dbReference type="NCBI Taxonomy" id="231223"/>
    <lineage>
        <taxon>Eukaryota</taxon>
        <taxon>Metazoa</taxon>
        <taxon>Spiralia</taxon>
        <taxon>Lophotrochozoa</taxon>
        <taxon>Mollusca</taxon>
        <taxon>Gastropoda</taxon>
        <taxon>Heterobranchia</taxon>
        <taxon>Euthyneura</taxon>
        <taxon>Panpulmonata</taxon>
        <taxon>Sacoglossa</taxon>
        <taxon>Placobranchoidea</taxon>
        <taxon>Plakobranchidae</taxon>
        <taxon>Elysia</taxon>
    </lineage>
</organism>
<dbReference type="PANTHER" id="PTHR45918:SF1">
    <property type="entry name" value="ALPHA-1,3_1,6-MANNOSYLTRANSFERASE ALG2"/>
    <property type="match status" value="1"/>
</dbReference>
<accession>A0AAE0YTT0</accession>
<feature type="transmembrane region" description="Helical" evidence="10">
    <location>
        <begin position="72"/>
        <end position="94"/>
    </location>
</feature>
<dbReference type="GO" id="GO:0005789">
    <property type="term" value="C:endoplasmic reticulum membrane"/>
    <property type="evidence" value="ECO:0007669"/>
    <property type="project" value="UniProtKB-SubCell"/>
</dbReference>
<comment type="function">
    <text evidence="10">Mannosylates Man(2)GlcNAc(2)-dolichol diphosphate and Man(1)GlcNAc(2)-dolichol diphosphate to form Man(3)GlcNAc(2)-dolichol diphosphate.</text>
</comment>
<evidence type="ECO:0000256" key="8">
    <source>
        <dbReference type="ARBA" id="ARBA00045103"/>
    </source>
</evidence>
<evidence type="ECO:0000256" key="5">
    <source>
        <dbReference type="ARBA" id="ARBA00022824"/>
    </source>
</evidence>
<protein>
    <recommendedName>
        <fullName evidence="10">Alpha-1,3/1,6-mannosyltransferase ALG2</fullName>
        <ecNumber evidence="10">2.4.1.132</ecNumber>
        <ecNumber evidence="10">2.4.1.257</ecNumber>
    </recommendedName>
    <alternativeName>
        <fullName evidence="10">GDP-Man:Man(1)GlcNAc(2)-PP-Dol alpha-1,3-mannosyltransferase</fullName>
    </alternativeName>
</protein>
<dbReference type="EC" id="2.4.1.257" evidence="10"/>
<evidence type="ECO:0000256" key="10">
    <source>
        <dbReference type="RuleBase" id="RU367136"/>
    </source>
</evidence>
<reference evidence="13" key="1">
    <citation type="journal article" date="2023" name="G3 (Bethesda)">
        <title>A reference genome for the long-term kleptoplast-retaining sea slug Elysia crispata morphotype clarki.</title>
        <authorList>
            <person name="Eastman K.E."/>
            <person name="Pendleton A.L."/>
            <person name="Shaikh M.A."/>
            <person name="Suttiyut T."/>
            <person name="Ogas R."/>
            <person name="Tomko P."/>
            <person name="Gavelis G."/>
            <person name="Widhalm J.R."/>
            <person name="Wisecaver J.H."/>
        </authorList>
    </citation>
    <scope>NUCLEOTIDE SEQUENCE</scope>
    <source>
        <strain evidence="13">ECLA1</strain>
    </source>
</reference>
<dbReference type="FunFam" id="3.40.50.2000:FF:000210">
    <property type="entry name" value="Alpha-1,3/1,6-mannosyltransferase ALG2"/>
    <property type="match status" value="1"/>
</dbReference>
<dbReference type="Proteomes" id="UP001283361">
    <property type="component" value="Unassembled WGS sequence"/>
</dbReference>